<evidence type="ECO:0000313" key="2">
    <source>
        <dbReference type="EMBL" id="ACE83166.1"/>
    </source>
</evidence>
<dbReference type="eggNOG" id="COG3210">
    <property type="taxonomic scope" value="Bacteria"/>
</dbReference>
<reference evidence="2 3" key="1">
    <citation type="journal article" date="2008" name="J. Bacteriol.">
        <title>Insights into plant cell wall degradation from the genome sequence of the soil bacterium Cellvibrio japonicus.</title>
        <authorList>
            <person name="Deboy R.T."/>
            <person name="Mongodin E.F."/>
            <person name="Fouts D.E."/>
            <person name="Tailford L.E."/>
            <person name="Khouri H."/>
            <person name="Emerson J.B."/>
            <person name="Mohamoud Y."/>
            <person name="Watkins K."/>
            <person name="Henrissat B."/>
            <person name="Gilbert H.J."/>
            <person name="Nelson K.E."/>
        </authorList>
    </citation>
    <scope>NUCLEOTIDE SEQUENCE [LARGE SCALE GENOMIC DNA]</scope>
    <source>
        <strain evidence="2 3">Ueda107</strain>
    </source>
</reference>
<dbReference type="STRING" id="498211.CJA_2516"/>
<name>B3PL03_CELJU</name>
<dbReference type="Proteomes" id="UP000001036">
    <property type="component" value="Chromosome"/>
</dbReference>
<sequence length="1275" mass="142837">MPVLLLWDMTAVAGEAFKHGAVMARAMVLDSQGKPILVEYNENGEELSVVNWSGEFKDLSIISVHEYRMEKARYDIYRESRKHDLAMDAEIVPVDEFKQTEYKAADGKTTIIKPQLKSYVKSVLVRGQSNRIVPSGHKGAWEPLVLLSFSIDLSQDVPAIPEKGTLLLNDKGQVIHRTENNIAPRVGFFGDPNESQEFYSGIRKYDDEIFGPVKHVKVYISPEVFPGSLALTDSQGKYSMRFYLPYCPGGFDYTTDVWAELHYANFSPYGAPLIPYYLRRQDWTYCYDPLPVGGFLGLAAYVNASAMAASLSTYFYNVDLKVDVMFLSGRIFLRNPDGSAIGVGNTTEYHVTAAATDRTAQTFYDFDGDGKYDTSEVGDIEDQPQPDGSIKKVFVAKANGQYQGVYFSSLPKVQGQPNAVRLSDRAADPAPNGLLKSISKEDLKNTDILVFRESTGQLILERSGLKDEEISSRVDIGLGEDDKYFYYRLMLRGPADYDLNIGAINRHKNWADWAEEYRLAEPLRKREADHPKSGEWVRLVVINRATGYMGTQRVQLMDASKNIMGMLNVKLEDTFLQPPNLKIWAERDHKQEYGLDKGKTSANNVIGTEGASLSSDEKITVYTAWYDEEGRPLPEGLGEDNGLQYGLTARLAKVTAENKLDAVSHSKLSEFGIKPGTHTEVLRVKDNLTTEDHFYVHVVGTSKHEKPSFDVNPGAPPPLDTRPKHATPFLVPFNDESEDWKSWSAWNQLKRAYDAEQLDSEPIKPRAAYSWYLRPEYQFSQLSLEVESIIREYTDESGNKNEQELLVEQEGEGRIPTIRSNDDLITVFYSLIANNLNRLTPLEGEQEWVFGLGASEVKATIGKGGEIRFDNLSHIDYLDPTDLLSIRLYLNHDAANTLWEWVFTRNGLHVYYEVPGNTQEKSKRALPNMADIHCGSGASGPAICSDIEILSLLAKEDEQPTVTPPNAAPQQPEPKIKTLGGMRLRLRYIPPNLDGLEVKKVTWNIGYKGRYCNRYGVDTVGCITKEAGSDYEHQFGIPQLPNTTGDWSVYWEPVKDGSEEETDWSNWAGTQTTDKGVAATMKAEYTIPVQGTGSSGVVTPVKLTKYFDQTFTFNTRELKPATGTEEPMKGSDVAMLEAMLWQLGISPQKGSDYQANSNAGLSGNRIYSNRGNDKKGNPRGFTENCDGTDAKVRDIYSGGWNTCAAGKVAMEGMVRRFQGRHISAKEAGKFSRSGGKDSSGIVDNQTLKDLGGRWGEYYQVYQNTVIHRHYWRWIM</sequence>
<feature type="region of interest" description="Disordered" evidence="1">
    <location>
        <begin position="1162"/>
        <end position="1182"/>
    </location>
</feature>
<organism evidence="2 3">
    <name type="scientific">Cellvibrio japonicus (strain Ueda107)</name>
    <name type="common">Pseudomonas fluorescens subsp. cellulosa</name>
    <dbReference type="NCBI Taxonomy" id="498211"/>
    <lineage>
        <taxon>Bacteria</taxon>
        <taxon>Pseudomonadati</taxon>
        <taxon>Pseudomonadota</taxon>
        <taxon>Gammaproteobacteria</taxon>
        <taxon>Cellvibrionales</taxon>
        <taxon>Cellvibrionaceae</taxon>
        <taxon>Cellvibrio</taxon>
    </lineage>
</organism>
<evidence type="ECO:0000313" key="3">
    <source>
        <dbReference type="Proteomes" id="UP000001036"/>
    </source>
</evidence>
<dbReference type="AlphaFoldDB" id="B3PL03"/>
<dbReference type="HOGENOM" id="CLU_263558_0_0_6"/>
<accession>B3PL03</accession>
<protein>
    <submittedName>
        <fullName evidence="2">Uncharacterized protein</fullName>
    </submittedName>
</protein>
<dbReference type="KEGG" id="cja:CJA_2516"/>
<proteinExistence type="predicted"/>
<keyword evidence="3" id="KW-1185">Reference proteome</keyword>
<dbReference type="EMBL" id="CP000934">
    <property type="protein sequence ID" value="ACE83166.1"/>
    <property type="molecule type" value="Genomic_DNA"/>
</dbReference>
<evidence type="ECO:0000256" key="1">
    <source>
        <dbReference type="SAM" id="MobiDB-lite"/>
    </source>
</evidence>
<gene>
    <name evidence="2" type="ordered locus">CJA_2516</name>
</gene>